<dbReference type="InterPro" id="IPR000653">
    <property type="entry name" value="DegT/StrS_aminotransferase"/>
</dbReference>
<dbReference type="InterPro" id="IPR015424">
    <property type="entry name" value="PyrdxlP-dep_Trfase"/>
</dbReference>
<feature type="domain" description="PIN" evidence="4">
    <location>
        <begin position="3"/>
        <end position="113"/>
    </location>
</feature>
<dbReference type="CDD" id="cd00616">
    <property type="entry name" value="AHBA_syn"/>
    <property type="match status" value="1"/>
</dbReference>
<dbReference type="InterPro" id="IPR002716">
    <property type="entry name" value="PIN_dom"/>
</dbReference>
<dbReference type="GO" id="GO:0030170">
    <property type="term" value="F:pyridoxal phosphate binding"/>
    <property type="evidence" value="ECO:0007669"/>
    <property type="project" value="UniProtKB-ARBA"/>
</dbReference>
<evidence type="ECO:0000313" key="6">
    <source>
        <dbReference type="Proteomes" id="UP000706151"/>
    </source>
</evidence>
<proteinExistence type="inferred from homology"/>
<dbReference type="GO" id="GO:0000271">
    <property type="term" value="P:polysaccharide biosynthetic process"/>
    <property type="evidence" value="ECO:0007669"/>
    <property type="project" value="TreeGrafter"/>
</dbReference>
<sequence length="397" mass="43786">MDLLIDVNVALDYCAKRQPYFAAARDAMELCRFRGGRLWLYTGSVQTLEYNLCAELRRDALAKDENHTTRQIASRSRALLKDFSQDKQWLAALAEEGPVFDETDPEDEQLIRALARFAPGSIKLLSRDQPLLDAHPDKTITPTRYCQQSTEANKLDFIDLKAQQDVVRGAVERNMHRVLHHGNYIMGPEIAELETALAEYVGVKHCLTVASGTDSLEIALRALGIGPGDEVITVPFTWISSAEIIGLVGATPVFVDIEPESFNINVERIEAAITPRTQAILPVSLFGQMPDYAAINAIADRHGLTVIEDAAQSFGATQNDQRSCAMTTIASTSFFPAKPFGCYGDGGALFTDDDHLAEQMRAIRTHGGVQRHHHPLLGMNGRFDTLQAAVLLAKWPL</sequence>
<dbReference type="PANTHER" id="PTHR30244">
    <property type="entry name" value="TRANSAMINASE"/>
    <property type="match status" value="1"/>
</dbReference>
<name>A0A935T5F4_9PROT</name>
<protein>
    <submittedName>
        <fullName evidence="5">DegT/DnrJ/EryC1/StrS family aminotransferase</fullName>
    </submittedName>
</protein>
<evidence type="ECO:0000256" key="3">
    <source>
        <dbReference type="RuleBase" id="RU004508"/>
    </source>
</evidence>
<dbReference type="Pfam" id="PF01041">
    <property type="entry name" value="DegT_DnrJ_EryC1"/>
    <property type="match status" value="1"/>
</dbReference>
<comment type="similarity">
    <text evidence="2 3">Belongs to the DegT/DnrJ/EryC1 family.</text>
</comment>
<dbReference type="PANTHER" id="PTHR30244:SF42">
    <property type="entry name" value="UDP-2-ACETAMIDO-2-DEOXY-3-OXO-D-GLUCURONATE AMINOTRANSFERASE"/>
    <property type="match status" value="1"/>
</dbReference>
<evidence type="ECO:0000256" key="1">
    <source>
        <dbReference type="ARBA" id="ARBA00022898"/>
    </source>
</evidence>
<dbReference type="FunFam" id="3.40.640.10:FF:000089">
    <property type="entry name" value="Aminotransferase, DegT/DnrJ/EryC1/StrS family"/>
    <property type="match status" value="1"/>
</dbReference>
<dbReference type="EMBL" id="JADJOT010000004">
    <property type="protein sequence ID" value="MBK7953325.1"/>
    <property type="molecule type" value="Genomic_DNA"/>
</dbReference>
<keyword evidence="1 3" id="KW-0663">Pyridoxal phosphate</keyword>
<reference evidence="5 6" key="1">
    <citation type="submission" date="2020-10" db="EMBL/GenBank/DDBJ databases">
        <title>Connecting structure to function with the recovery of over 1000 high-quality activated sludge metagenome-assembled genomes encoding full-length rRNA genes using long-read sequencing.</title>
        <authorList>
            <person name="Singleton C.M."/>
            <person name="Petriglieri F."/>
            <person name="Kristensen J.M."/>
            <person name="Kirkegaard R.H."/>
            <person name="Michaelsen T.Y."/>
            <person name="Andersen M.H."/>
            <person name="Karst S.M."/>
            <person name="Dueholm M.S."/>
            <person name="Nielsen P.H."/>
            <person name="Albertsen M."/>
        </authorList>
    </citation>
    <scope>NUCLEOTIDE SEQUENCE [LARGE SCALE GENOMIC DNA]</scope>
    <source>
        <strain evidence="5">Fred_18-Q3-R57-64_BAT3C.720</strain>
    </source>
</reference>
<gene>
    <name evidence="5" type="ORF">IPK02_04795</name>
</gene>
<dbReference type="GO" id="GO:0008483">
    <property type="term" value="F:transaminase activity"/>
    <property type="evidence" value="ECO:0007669"/>
    <property type="project" value="UniProtKB-KW"/>
</dbReference>
<dbReference type="InterPro" id="IPR015421">
    <property type="entry name" value="PyrdxlP-dep_Trfase_major"/>
</dbReference>
<dbReference type="Gene3D" id="3.40.640.10">
    <property type="entry name" value="Type I PLP-dependent aspartate aminotransferase-like (Major domain)"/>
    <property type="match status" value="1"/>
</dbReference>
<organism evidence="5 6">
    <name type="scientific">Candidatus Accumulibacter affinis</name>
    <dbReference type="NCBI Taxonomy" id="2954384"/>
    <lineage>
        <taxon>Bacteria</taxon>
        <taxon>Pseudomonadati</taxon>
        <taxon>Pseudomonadota</taxon>
        <taxon>Betaproteobacteria</taxon>
        <taxon>Candidatus Accumulibacter</taxon>
    </lineage>
</organism>
<dbReference type="Proteomes" id="UP000706151">
    <property type="component" value="Unassembled WGS sequence"/>
</dbReference>
<keyword evidence="5" id="KW-0032">Aminotransferase</keyword>
<accession>A0A935T5F4</accession>
<comment type="caution">
    <text evidence="5">The sequence shown here is derived from an EMBL/GenBank/DDBJ whole genome shotgun (WGS) entry which is preliminary data.</text>
</comment>
<keyword evidence="5" id="KW-0808">Transferase</keyword>
<evidence type="ECO:0000256" key="2">
    <source>
        <dbReference type="ARBA" id="ARBA00037999"/>
    </source>
</evidence>
<feature type="non-terminal residue" evidence="5">
    <location>
        <position position="397"/>
    </location>
</feature>
<evidence type="ECO:0000259" key="4">
    <source>
        <dbReference type="Pfam" id="PF13470"/>
    </source>
</evidence>
<dbReference type="AlphaFoldDB" id="A0A935T5F4"/>
<evidence type="ECO:0000313" key="5">
    <source>
        <dbReference type="EMBL" id="MBK7953325.1"/>
    </source>
</evidence>
<dbReference type="Pfam" id="PF13470">
    <property type="entry name" value="PIN_3"/>
    <property type="match status" value="1"/>
</dbReference>
<dbReference type="SUPFAM" id="SSF53383">
    <property type="entry name" value="PLP-dependent transferases"/>
    <property type="match status" value="1"/>
</dbReference>